<accession>A0A9W4TJC3</accession>
<evidence type="ECO:0000256" key="1">
    <source>
        <dbReference type="ARBA" id="ARBA00022617"/>
    </source>
</evidence>
<keyword evidence="2" id="KW-0479">Metal-binding</keyword>
<evidence type="ECO:0000256" key="2">
    <source>
        <dbReference type="ARBA" id="ARBA00022723"/>
    </source>
</evidence>
<feature type="domain" description="Cytochrome c" evidence="4">
    <location>
        <begin position="12"/>
        <end position="97"/>
    </location>
</feature>
<protein>
    <recommendedName>
        <fullName evidence="4">Cytochrome c domain-containing protein</fullName>
    </recommendedName>
</protein>
<keyword evidence="1" id="KW-0349">Heme</keyword>
<name>A0A9W4TJC3_9FLAO</name>
<dbReference type="SUPFAM" id="SSF46626">
    <property type="entry name" value="Cytochrome c"/>
    <property type="match status" value="1"/>
</dbReference>
<reference evidence="5" key="1">
    <citation type="submission" date="2022-09" db="EMBL/GenBank/DDBJ databases">
        <authorList>
            <person name="Duchaud E."/>
        </authorList>
    </citation>
    <scope>NUCLEOTIDE SEQUENCE</scope>
    <source>
        <strain evidence="5">TRV642</strain>
    </source>
</reference>
<evidence type="ECO:0000259" key="4">
    <source>
        <dbReference type="Pfam" id="PF00034"/>
    </source>
</evidence>
<dbReference type="Pfam" id="PF00034">
    <property type="entry name" value="Cytochrom_C"/>
    <property type="match status" value="1"/>
</dbReference>
<dbReference type="EMBL" id="OX336425">
    <property type="protein sequence ID" value="CAI2768316.1"/>
    <property type="molecule type" value="Genomic_DNA"/>
</dbReference>
<evidence type="ECO:0000313" key="6">
    <source>
        <dbReference type="Proteomes" id="UP001152749"/>
    </source>
</evidence>
<sequence>MQKKEILLEGIGKKYFEKNCLGCHANKGAKDNFLEYSIKNQKYRVDFFRDYITKQDSLLRNGNKDALAIKEWSNYNSYFHSFVFNKSEAEAIFYYLKK</sequence>
<proteinExistence type="predicted"/>
<dbReference type="InterPro" id="IPR036909">
    <property type="entry name" value="Cyt_c-like_dom_sf"/>
</dbReference>
<dbReference type="AlphaFoldDB" id="A0A9W4TJC3"/>
<evidence type="ECO:0000313" key="5">
    <source>
        <dbReference type="EMBL" id="CAI2768316.1"/>
    </source>
</evidence>
<dbReference type="GO" id="GO:0009055">
    <property type="term" value="F:electron transfer activity"/>
    <property type="evidence" value="ECO:0007669"/>
    <property type="project" value="InterPro"/>
</dbReference>
<dbReference type="GO" id="GO:0046872">
    <property type="term" value="F:metal ion binding"/>
    <property type="evidence" value="ECO:0007669"/>
    <property type="project" value="UniProtKB-KW"/>
</dbReference>
<dbReference type="GO" id="GO:0020037">
    <property type="term" value="F:heme binding"/>
    <property type="evidence" value="ECO:0007669"/>
    <property type="project" value="InterPro"/>
</dbReference>
<dbReference type="KEGG" id="fcs:TRV642_3541"/>
<organism evidence="5 6">
    <name type="scientific">Flavobacterium collinsii</name>
    <dbReference type="NCBI Taxonomy" id="1114861"/>
    <lineage>
        <taxon>Bacteria</taxon>
        <taxon>Pseudomonadati</taxon>
        <taxon>Bacteroidota</taxon>
        <taxon>Flavobacteriia</taxon>
        <taxon>Flavobacteriales</taxon>
        <taxon>Flavobacteriaceae</taxon>
        <taxon>Flavobacterium</taxon>
    </lineage>
</organism>
<gene>
    <name evidence="5" type="ORF">TRV642_3541</name>
</gene>
<evidence type="ECO:0000256" key="3">
    <source>
        <dbReference type="ARBA" id="ARBA00023004"/>
    </source>
</evidence>
<dbReference type="Proteomes" id="UP001152749">
    <property type="component" value="Chromosome"/>
</dbReference>
<dbReference type="InterPro" id="IPR009056">
    <property type="entry name" value="Cyt_c-like_dom"/>
</dbReference>
<keyword evidence="3" id="KW-0408">Iron</keyword>
<dbReference type="Gene3D" id="1.10.760.10">
    <property type="entry name" value="Cytochrome c-like domain"/>
    <property type="match status" value="1"/>
</dbReference>